<dbReference type="AlphaFoldDB" id="A0A2Z2MC01"/>
<dbReference type="NCBIfam" id="NF041207">
    <property type="entry name" value="tRNA_bind_PBP11"/>
    <property type="match status" value="1"/>
</dbReference>
<dbReference type="OrthoDB" id="100256at2157"/>
<dbReference type="GeneID" id="33319231"/>
<feature type="domain" description="Elongation factor Tu-type" evidence="1">
    <location>
        <begin position="20"/>
        <end position="89"/>
    </location>
</feature>
<dbReference type="GO" id="GO:0005525">
    <property type="term" value="F:GTP binding"/>
    <property type="evidence" value="ECO:0007669"/>
    <property type="project" value="UniProtKB-KW"/>
</dbReference>
<dbReference type="CDD" id="cd16265">
    <property type="entry name" value="Translation_Factor_II"/>
    <property type="match status" value="1"/>
</dbReference>
<dbReference type="KEGG" id="tprf:A3L09_02430"/>
<protein>
    <submittedName>
        <fullName evidence="2">Translation factor</fullName>
    </submittedName>
</protein>
<dbReference type="GO" id="GO:0006412">
    <property type="term" value="P:translation"/>
    <property type="evidence" value="ECO:0007669"/>
    <property type="project" value="UniProtKB-KW"/>
</dbReference>
<keyword evidence="3" id="KW-1185">Reference proteome</keyword>
<name>A0A2Z2MC01_THEPR</name>
<dbReference type="InterPro" id="IPR009000">
    <property type="entry name" value="Transl_B-barrel_sf"/>
</dbReference>
<proteinExistence type="predicted"/>
<gene>
    <name evidence="2" type="ORF">A3L09_02430</name>
</gene>
<evidence type="ECO:0000259" key="1">
    <source>
        <dbReference type="Pfam" id="PF14578"/>
    </source>
</evidence>
<dbReference type="Gene3D" id="2.40.30.10">
    <property type="entry name" value="Translation factors"/>
    <property type="match status" value="1"/>
</dbReference>
<accession>A0A2Z2MC01</accession>
<dbReference type="Pfam" id="PF14578">
    <property type="entry name" value="GTP_EFTU_D4"/>
    <property type="match status" value="1"/>
</dbReference>
<organism evidence="2 3">
    <name type="scientific">Thermococcus profundus</name>
    <dbReference type="NCBI Taxonomy" id="49899"/>
    <lineage>
        <taxon>Archaea</taxon>
        <taxon>Methanobacteriati</taxon>
        <taxon>Methanobacteriota</taxon>
        <taxon>Thermococci</taxon>
        <taxon>Thermococcales</taxon>
        <taxon>Thermococcaceae</taxon>
        <taxon>Thermococcus</taxon>
    </lineage>
</organism>
<dbReference type="Proteomes" id="UP000250179">
    <property type="component" value="Chromosome"/>
</dbReference>
<dbReference type="RefSeq" id="WP_088857467.1">
    <property type="nucleotide sequence ID" value="NZ_CP014862.1"/>
</dbReference>
<reference evidence="2 3" key="1">
    <citation type="submission" date="2016-03" db="EMBL/GenBank/DDBJ databases">
        <title>Complete genome sequence of Thermococcus profundus strain DT5432.</title>
        <authorList>
            <person name="Oger P.M."/>
        </authorList>
    </citation>
    <scope>NUCLEOTIDE SEQUENCE [LARGE SCALE GENOMIC DNA]</scope>
    <source>
        <strain evidence="2 3">DT 5432</strain>
    </source>
</reference>
<dbReference type="EMBL" id="CP014862">
    <property type="protein sequence ID" value="ASJ02202.1"/>
    <property type="molecule type" value="Genomic_DNA"/>
</dbReference>
<evidence type="ECO:0000313" key="3">
    <source>
        <dbReference type="Proteomes" id="UP000250179"/>
    </source>
</evidence>
<dbReference type="InterPro" id="IPR029459">
    <property type="entry name" value="EFTU-type"/>
</dbReference>
<dbReference type="SUPFAM" id="SSF50447">
    <property type="entry name" value="Translation proteins"/>
    <property type="match status" value="1"/>
</dbReference>
<evidence type="ECO:0000313" key="2">
    <source>
        <dbReference type="EMBL" id="ASJ02202.1"/>
    </source>
</evidence>
<sequence>MGLLGFLRRGNQSVEVVSRRPTGRFRVEKKLTVLNRQVLVGEVVEGIIYPGYKVKGRKASPVMRIEKDHREVEFAISGDKVALILEREIPCEKGEDLEIYQS</sequence>